<name>A0A1G2PKS0_9BACT</name>
<dbReference type="GO" id="GO:0005737">
    <property type="term" value="C:cytoplasm"/>
    <property type="evidence" value="ECO:0007669"/>
    <property type="project" value="TreeGrafter"/>
</dbReference>
<keyword evidence="1" id="KW-0030">Aminoacyl-tRNA synthetase</keyword>
<accession>A0A1G2PKS0</accession>
<dbReference type="SUPFAM" id="SSF52954">
    <property type="entry name" value="Class II aaRS ABD-related"/>
    <property type="match status" value="1"/>
</dbReference>
<dbReference type="CDD" id="cd00774">
    <property type="entry name" value="GlyRS-like_core"/>
    <property type="match status" value="1"/>
</dbReference>
<organism evidence="4 5">
    <name type="scientific">Candidatus Terrybacteria bacterium RIFCSPHIGHO2_01_FULL_48_17</name>
    <dbReference type="NCBI Taxonomy" id="1802362"/>
    <lineage>
        <taxon>Bacteria</taxon>
        <taxon>Candidatus Terryibacteriota</taxon>
    </lineage>
</organism>
<dbReference type="Proteomes" id="UP000177629">
    <property type="component" value="Unassembled WGS sequence"/>
</dbReference>
<evidence type="ECO:0000256" key="2">
    <source>
        <dbReference type="SAM" id="MobiDB-lite"/>
    </source>
</evidence>
<feature type="compositionally biased region" description="Basic and acidic residues" evidence="2">
    <location>
        <begin position="208"/>
        <end position="223"/>
    </location>
</feature>
<feature type="domain" description="Aminoacyl-transfer RNA synthetases class-II family profile" evidence="3">
    <location>
        <begin position="7"/>
        <end position="357"/>
    </location>
</feature>
<dbReference type="PANTHER" id="PTHR10745">
    <property type="entry name" value="GLYCYL-TRNA SYNTHETASE/DNA POLYMERASE SUBUNIT GAMMA-2"/>
    <property type="match status" value="1"/>
</dbReference>
<gene>
    <name evidence="4" type="ORF">A2806_04230</name>
</gene>
<evidence type="ECO:0000313" key="5">
    <source>
        <dbReference type="Proteomes" id="UP000177629"/>
    </source>
</evidence>
<dbReference type="InterPro" id="IPR027031">
    <property type="entry name" value="Gly-tRNA_synthase/POLG2"/>
</dbReference>
<proteinExistence type="predicted"/>
<evidence type="ECO:0000259" key="3">
    <source>
        <dbReference type="PROSITE" id="PS50862"/>
    </source>
</evidence>
<dbReference type="CDD" id="cd00858">
    <property type="entry name" value="GlyRS_anticodon"/>
    <property type="match status" value="1"/>
</dbReference>
<dbReference type="InterPro" id="IPR033731">
    <property type="entry name" value="GlyRS-like_core"/>
</dbReference>
<keyword evidence="4" id="KW-0436">Ligase</keyword>
<dbReference type="NCBIfam" id="NF003211">
    <property type="entry name" value="PRK04173.1"/>
    <property type="match status" value="1"/>
</dbReference>
<dbReference type="PANTHER" id="PTHR10745:SF8">
    <property type="entry name" value="DNA POLYMERASE SUBUNIT GAMMA-2, MITOCHONDRIAL"/>
    <property type="match status" value="1"/>
</dbReference>
<dbReference type="GO" id="GO:0004820">
    <property type="term" value="F:glycine-tRNA ligase activity"/>
    <property type="evidence" value="ECO:0007669"/>
    <property type="project" value="TreeGrafter"/>
</dbReference>
<dbReference type="PROSITE" id="PS50862">
    <property type="entry name" value="AA_TRNA_LIGASE_II"/>
    <property type="match status" value="1"/>
</dbReference>
<reference evidence="4 5" key="1">
    <citation type="journal article" date="2016" name="Nat. Commun.">
        <title>Thousands of microbial genomes shed light on interconnected biogeochemical processes in an aquifer system.</title>
        <authorList>
            <person name="Anantharaman K."/>
            <person name="Brown C.T."/>
            <person name="Hug L.A."/>
            <person name="Sharon I."/>
            <person name="Castelle C.J."/>
            <person name="Probst A.J."/>
            <person name="Thomas B.C."/>
            <person name="Singh A."/>
            <person name="Wilkins M.J."/>
            <person name="Karaoz U."/>
            <person name="Brodie E.L."/>
            <person name="Williams K.H."/>
            <person name="Hubbard S.S."/>
            <person name="Banfield J.F."/>
        </authorList>
    </citation>
    <scope>NUCLEOTIDE SEQUENCE [LARGE SCALE GENOMIC DNA]</scope>
</reference>
<dbReference type="Pfam" id="PF03129">
    <property type="entry name" value="HGTP_anticodon"/>
    <property type="match status" value="1"/>
</dbReference>
<sequence>MSAQTLETIVSVAKRRGFIFPSSEIYDGFRSSYDYGPLGVELKNVIKKLWWEEMVVKREDIVGLDSAILMNPKIWEASGHTSAGFADELAECPQCHKRWRVDHVEGKCPECEVALGGARKFNLLVRTHLGPVEDETTLAYFRPETAQGIYVNFPNVQQASRMKVPFGIAQIGKAFRNEITPGPFTFRTREFEQMEMQWFCKPGNREQGTGDRNLKKNEKRSDRRSLNPDDWFMYWKEQRMRWYGDVLGIEAGHLRFHPHGKDELAHYAKAAFDIEYQYPWGWGEFEGIHNRGDFDLSNHAKHSGKDLAYFDEETKDRFIPFIIETSGGVDRALLVTLLEHFDEEEVRGEKRSLFRFPPWLAPVTVGVLPIVRNNERIVAKARDIAEDIRKNAIRFFYDETGSIGRRYRRLDEIGAPFAITIDFQTLEDNTVTLRGRDSMEQQRIASDELCPVLHTKQQAP</sequence>
<comment type="caution">
    <text evidence="4">The sequence shown here is derived from an EMBL/GenBank/DDBJ whole genome shotgun (WGS) entry which is preliminary data.</text>
</comment>
<dbReference type="PRINTS" id="PR01043">
    <property type="entry name" value="TRNASYNTHGLY"/>
</dbReference>
<feature type="region of interest" description="Disordered" evidence="2">
    <location>
        <begin position="202"/>
        <end position="223"/>
    </location>
</feature>
<dbReference type="Gene3D" id="3.30.930.10">
    <property type="entry name" value="Bira Bifunctional Protein, Domain 2"/>
    <property type="match status" value="1"/>
</dbReference>
<dbReference type="GO" id="GO:0006426">
    <property type="term" value="P:glycyl-tRNA aminoacylation"/>
    <property type="evidence" value="ECO:0007669"/>
    <property type="project" value="TreeGrafter"/>
</dbReference>
<dbReference type="InterPro" id="IPR006195">
    <property type="entry name" value="aa-tRNA-synth_II"/>
</dbReference>
<dbReference type="AlphaFoldDB" id="A0A1G2PKS0"/>
<evidence type="ECO:0000256" key="1">
    <source>
        <dbReference type="ARBA" id="ARBA00023146"/>
    </source>
</evidence>
<dbReference type="EMBL" id="MHSS01000002">
    <property type="protein sequence ID" value="OHA48873.1"/>
    <property type="molecule type" value="Genomic_DNA"/>
</dbReference>
<evidence type="ECO:0000313" key="4">
    <source>
        <dbReference type="EMBL" id="OHA48873.1"/>
    </source>
</evidence>
<dbReference type="SUPFAM" id="SSF55681">
    <property type="entry name" value="Class II aaRS and biotin synthetases"/>
    <property type="match status" value="1"/>
</dbReference>
<dbReference type="InterPro" id="IPR004154">
    <property type="entry name" value="Anticodon-bd"/>
</dbReference>
<dbReference type="InterPro" id="IPR045864">
    <property type="entry name" value="aa-tRNA-synth_II/BPL/LPL"/>
</dbReference>
<dbReference type="InterPro" id="IPR036621">
    <property type="entry name" value="Anticodon-bd_dom_sf"/>
</dbReference>
<protein>
    <submittedName>
        <fullName evidence="4">Glycine--tRNA ligase</fullName>
    </submittedName>
</protein>
<dbReference type="Gene3D" id="3.40.50.800">
    <property type="entry name" value="Anticodon-binding domain"/>
    <property type="match status" value="1"/>
</dbReference>
<dbReference type="STRING" id="1802362.A2806_04230"/>